<dbReference type="Proteomes" id="UP000827133">
    <property type="component" value="Unassembled WGS sequence"/>
</dbReference>
<dbReference type="RefSeq" id="XP_044679050.1">
    <property type="nucleotide sequence ID" value="XM_044826133.1"/>
</dbReference>
<evidence type="ECO:0000256" key="1">
    <source>
        <dbReference type="SAM" id="MobiDB-lite"/>
    </source>
</evidence>
<feature type="compositionally biased region" description="Basic and acidic residues" evidence="1">
    <location>
        <begin position="194"/>
        <end position="206"/>
    </location>
</feature>
<reference evidence="2" key="1">
    <citation type="journal article" date="2021" name="Mol. Plant Microbe Interact.">
        <title>Telomere to telomere genome assembly of Fusarium musae F31, causal agent of crown rot disease of banana.</title>
        <authorList>
            <person name="Degradi L."/>
            <person name="Tava V."/>
            <person name="Kunova A."/>
            <person name="Cortesi P."/>
            <person name="Saracchi M."/>
            <person name="Pasquali M."/>
        </authorList>
    </citation>
    <scope>NUCLEOTIDE SEQUENCE</scope>
    <source>
        <strain evidence="2">F31</strain>
    </source>
</reference>
<dbReference type="PANTHER" id="PTHR40132">
    <property type="entry name" value="PRE-MRNA-SPLICING FACTOR 38B"/>
    <property type="match status" value="1"/>
</dbReference>
<dbReference type="KEGG" id="fmu:J7337_008516"/>
<sequence>MSKNDELLTDDYVADLLSQEASDCSLKYSAMGMEAYRTNKKPANMMKPNTRFLRHIIKDTDNHNKALLAKEAAESKARLKDLERTEEIKRRKANPSVNDIRRRQMGDIHAILGGKKRPRDEDEAGPSSRRERADKDRRQERKHEQRSDDLFTDKRSEQRQHGRLSRDDRRSKTDDESRRSDRSRRDHRHRDRSRSRDRYSSEEGQHRRSHKRRDRSRSPASRRRSRSPRASKSKHRHRSPLDRNEDRKRKEEEEEGSDAMEDLIGPAPPPKYRGRGTVGGSSGIDRRFSDTYDPKTDIQMDEDEVGNEWDDAVEAFRDRQKLRQNQDQRLKDAGFADEQIQRASGADEKSAENVQWSKAGEKRAWDVGKVIGSDGVAQPEV</sequence>
<feature type="compositionally biased region" description="Basic and acidic residues" evidence="1">
    <location>
        <begin position="284"/>
        <end position="298"/>
    </location>
</feature>
<gene>
    <name evidence="2" type="ORF">J7337_008516</name>
</gene>
<feature type="compositionally biased region" description="Basic and acidic residues" evidence="1">
    <location>
        <begin position="239"/>
        <end position="251"/>
    </location>
</feature>
<accession>A0A9P8DDQ2</accession>
<dbReference type="GeneID" id="68316372"/>
<proteinExistence type="predicted"/>
<protein>
    <recommendedName>
        <fullName evidence="4">Pre-mRNA-splicing factor 38B</fullName>
    </recommendedName>
</protein>
<keyword evidence="3" id="KW-1185">Reference proteome</keyword>
<dbReference type="AlphaFoldDB" id="A0A9P8DDQ2"/>
<dbReference type="EMBL" id="JAHBCI010000006">
    <property type="protein sequence ID" value="KAG9500050.1"/>
    <property type="molecule type" value="Genomic_DNA"/>
</dbReference>
<feature type="compositionally biased region" description="Acidic residues" evidence="1">
    <location>
        <begin position="252"/>
        <end position="261"/>
    </location>
</feature>
<evidence type="ECO:0000313" key="2">
    <source>
        <dbReference type="EMBL" id="KAG9500050.1"/>
    </source>
</evidence>
<dbReference type="PANTHER" id="PTHR40132:SF1">
    <property type="entry name" value="PRE-MRNA-SPLICING FACTOR 38B"/>
    <property type="match status" value="1"/>
</dbReference>
<evidence type="ECO:0000313" key="3">
    <source>
        <dbReference type="Proteomes" id="UP000827133"/>
    </source>
</evidence>
<name>A0A9P8DDQ2_9HYPO</name>
<feature type="region of interest" description="Disordered" evidence="1">
    <location>
        <begin position="86"/>
        <end position="306"/>
    </location>
</feature>
<evidence type="ECO:0008006" key="4">
    <source>
        <dbReference type="Google" id="ProtNLM"/>
    </source>
</evidence>
<comment type="caution">
    <text evidence="2">The sequence shown here is derived from an EMBL/GenBank/DDBJ whole genome shotgun (WGS) entry which is preliminary data.</text>
</comment>
<feature type="compositionally biased region" description="Basic residues" evidence="1">
    <location>
        <begin position="207"/>
        <end position="238"/>
    </location>
</feature>
<organism evidence="2 3">
    <name type="scientific">Fusarium musae</name>
    <dbReference type="NCBI Taxonomy" id="1042133"/>
    <lineage>
        <taxon>Eukaryota</taxon>
        <taxon>Fungi</taxon>
        <taxon>Dikarya</taxon>
        <taxon>Ascomycota</taxon>
        <taxon>Pezizomycotina</taxon>
        <taxon>Sordariomycetes</taxon>
        <taxon>Hypocreomycetidae</taxon>
        <taxon>Hypocreales</taxon>
        <taxon>Nectriaceae</taxon>
        <taxon>Fusarium</taxon>
    </lineage>
</organism>
<feature type="compositionally biased region" description="Basic and acidic residues" evidence="1">
    <location>
        <begin position="128"/>
        <end position="184"/>
    </location>
</feature>